<protein>
    <submittedName>
        <fullName evidence="2">NAD-dependent epimerase/dehydratase</fullName>
    </submittedName>
</protein>
<dbReference type="GO" id="GO:0004029">
    <property type="term" value="F:aldehyde dehydrogenase (NAD+) activity"/>
    <property type="evidence" value="ECO:0007669"/>
    <property type="project" value="TreeGrafter"/>
</dbReference>
<evidence type="ECO:0000313" key="2">
    <source>
        <dbReference type="EMBL" id="KXS33284.1"/>
    </source>
</evidence>
<dbReference type="EMBL" id="LSLI01000008">
    <property type="protein sequence ID" value="KXS33284.1"/>
    <property type="molecule type" value="Genomic_DNA"/>
</dbReference>
<dbReference type="PATRIC" id="fig|1796491.3.peg.639"/>
<organism evidence="2 3">
    <name type="scientific">Candidatus Gallionella acididurans</name>
    <dbReference type="NCBI Taxonomy" id="1796491"/>
    <lineage>
        <taxon>Bacteria</taxon>
        <taxon>Pseudomonadati</taxon>
        <taxon>Pseudomonadota</taxon>
        <taxon>Betaproteobacteria</taxon>
        <taxon>Nitrosomonadales</taxon>
        <taxon>Gallionellaceae</taxon>
        <taxon>Gallionella</taxon>
    </lineage>
</organism>
<dbReference type="Gene3D" id="3.40.50.720">
    <property type="entry name" value="NAD(P)-binding Rossmann-like Domain"/>
    <property type="match status" value="1"/>
</dbReference>
<dbReference type="InterPro" id="IPR036291">
    <property type="entry name" value="NAD(P)-bd_dom_sf"/>
</dbReference>
<feature type="domain" description="NAD-dependent epimerase/dehydratase" evidence="1">
    <location>
        <begin position="37"/>
        <end position="221"/>
    </location>
</feature>
<gene>
    <name evidence="2" type="ORF">AWT59_0587</name>
</gene>
<dbReference type="CDD" id="cd05266">
    <property type="entry name" value="SDR_a4"/>
    <property type="match status" value="1"/>
</dbReference>
<evidence type="ECO:0000313" key="3">
    <source>
        <dbReference type="Proteomes" id="UP000070578"/>
    </source>
</evidence>
<dbReference type="Pfam" id="PF01370">
    <property type="entry name" value="Epimerase"/>
    <property type="match status" value="1"/>
</dbReference>
<dbReference type="Proteomes" id="UP000070578">
    <property type="component" value="Unassembled WGS sequence"/>
</dbReference>
<reference evidence="2 3" key="1">
    <citation type="submission" date="2016-02" db="EMBL/GenBank/DDBJ databases">
        <authorList>
            <person name="Wen L."/>
            <person name="He K."/>
            <person name="Yang H."/>
        </authorList>
    </citation>
    <scope>NUCLEOTIDE SEQUENCE [LARGE SCALE GENOMIC DNA]</scope>
    <source>
        <strain evidence="2">ShG14-8</strain>
    </source>
</reference>
<dbReference type="PANTHER" id="PTHR48079">
    <property type="entry name" value="PROTEIN YEEZ"/>
    <property type="match status" value="1"/>
</dbReference>
<dbReference type="AlphaFoldDB" id="A0A139BWA5"/>
<name>A0A139BWA5_9PROT</name>
<comment type="caution">
    <text evidence="2">The sequence shown here is derived from an EMBL/GenBank/DDBJ whole genome shotgun (WGS) entry which is preliminary data.</text>
</comment>
<evidence type="ECO:0000259" key="1">
    <source>
        <dbReference type="Pfam" id="PF01370"/>
    </source>
</evidence>
<dbReference type="PANTHER" id="PTHR48079:SF6">
    <property type="entry name" value="NAD(P)-BINDING DOMAIN-CONTAINING PROTEIN-RELATED"/>
    <property type="match status" value="1"/>
</dbReference>
<sequence>MMNAVACAKSEILTHNLTMRRLLIIGCGDVAARTIPLLIKGYRVYALVRNAGYFARLRALGVVPLMGDLDDRNSLARIAGIADAVLHFAPPPNSGIHDTRTRNLLSALSNGKLPKRMVYISTSGVYGDCAGARVSETRPLNATSPRAQRRADAEKQIRSWARRNHVHAGILRVPGIYAEDRLPLNRVRQGTPGVVASEDGYTNHIHADDLARIAMAALQLGRACRVYHASDDSQLKMGEYFDSVADAFRLPRIPRVSRAEAQRVLPESLLSFMNESRRLTNRRIKEELKVRLRFPEVADLLATINQP</sequence>
<reference evidence="2 3" key="2">
    <citation type="submission" date="2016-03" db="EMBL/GenBank/DDBJ databases">
        <title>New uncultured bacterium of the family Gallionellaceae from acid mine drainage: description and reconstruction of genome based on metagenomic analysis of microbial community.</title>
        <authorList>
            <person name="Kadnikov V."/>
            <person name="Ivasenko D."/>
            <person name="Beletsky A."/>
            <person name="Mardanov A."/>
            <person name="Danilova E."/>
            <person name="Pimenov N."/>
            <person name="Karnachuk O."/>
            <person name="Ravin N."/>
        </authorList>
    </citation>
    <scope>NUCLEOTIDE SEQUENCE [LARGE SCALE GENOMIC DNA]</scope>
    <source>
        <strain evidence="2">ShG14-8</strain>
    </source>
</reference>
<dbReference type="InterPro" id="IPR051783">
    <property type="entry name" value="NAD(P)-dependent_oxidoreduct"/>
</dbReference>
<accession>A0A139BWA5</accession>
<dbReference type="SUPFAM" id="SSF51735">
    <property type="entry name" value="NAD(P)-binding Rossmann-fold domains"/>
    <property type="match status" value="1"/>
</dbReference>
<proteinExistence type="predicted"/>
<dbReference type="InterPro" id="IPR001509">
    <property type="entry name" value="Epimerase_deHydtase"/>
</dbReference>
<dbReference type="GO" id="GO:0005737">
    <property type="term" value="C:cytoplasm"/>
    <property type="evidence" value="ECO:0007669"/>
    <property type="project" value="TreeGrafter"/>
</dbReference>